<keyword evidence="3" id="KW-1185">Reference proteome</keyword>
<evidence type="ECO:0000313" key="3">
    <source>
        <dbReference type="Proteomes" id="UP000002487"/>
    </source>
</evidence>
<accession>Q8TPH0</accession>
<dbReference type="HOGENOM" id="CLU_1567125_0_0_2"/>
<reference evidence="2 3" key="1">
    <citation type="journal article" date="2002" name="Genome Res.">
        <title>The genome of Methanosarcina acetivorans reveals extensive metabolic and physiological diversity.</title>
        <authorList>
            <person name="Galagan J.E."/>
            <person name="Nusbaum C."/>
            <person name="Roy A."/>
            <person name="Endrizzi M.G."/>
            <person name="Macdonald P."/>
            <person name="FitzHugh W."/>
            <person name="Calvo S."/>
            <person name="Engels R."/>
            <person name="Smirnov S."/>
            <person name="Atnoor D."/>
            <person name="Brown A."/>
            <person name="Allen N."/>
            <person name="Naylor J."/>
            <person name="Stange-Thomann N."/>
            <person name="DeArellano K."/>
            <person name="Johnson R."/>
            <person name="Linton L."/>
            <person name="McEwan P."/>
            <person name="McKernan K."/>
            <person name="Talamas J."/>
            <person name="Tirrell A."/>
            <person name="Ye W."/>
            <person name="Zimmer A."/>
            <person name="Barber R.D."/>
            <person name="Cann I."/>
            <person name="Graham D.E."/>
            <person name="Grahame D.A."/>
            <person name="Guss A."/>
            <person name="Hedderich R."/>
            <person name="Ingram-Smith C."/>
            <person name="Kuettner C.H."/>
            <person name="Krzycki J.A."/>
            <person name="Leigh J.A."/>
            <person name="Li W."/>
            <person name="Liu J."/>
            <person name="Mukhopadhyay B."/>
            <person name="Reeve J.N."/>
            <person name="Smith K."/>
            <person name="Springer T.A."/>
            <person name="Umayam L.A."/>
            <person name="White O."/>
            <person name="White R.H."/>
            <person name="de Macario E.C."/>
            <person name="Ferry J.G."/>
            <person name="Jarrell K.F."/>
            <person name="Jing H."/>
            <person name="Macario A.J.L."/>
            <person name="Paulsen I."/>
            <person name="Pritchett M."/>
            <person name="Sowers K.R."/>
            <person name="Swanson R.V."/>
            <person name="Zinder S.H."/>
            <person name="Lander E."/>
            <person name="Metcalf W.W."/>
            <person name="Birren B."/>
        </authorList>
    </citation>
    <scope>NUCLEOTIDE SEQUENCE [LARGE SCALE GENOMIC DNA]</scope>
    <source>
        <strain evidence="3">ATCC 35395 / DSM 2834 / JCM 12185 / C2A</strain>
    </source>
</reference>
<dbReference type="InParanoid" id="Q8TPH0"/>
<evidence type="ECO:0000313" key="2">
    <source>
        <dbReference type="EMBL" id="AAM05346.1"/>
    </source>
</evidence>
<protein>
    <submittedName>
        <fullName evidence="2">Uncharacterized protein</fullName>
    </submittedName>
</protein>
<evidence type="ECO:0000256" key="1">
    <source>
        <dbReference type="SAM" id="Phobius"/>
    </source>
</evidence>
<keyword evidence="1" id="KW-0812">Transmembrane</keyword>
<dbReference type="KEGG" id="mac:MA_1942"/>
<dbReference type="EMBL" id="AE010299">
    <property type="protein sequence ID" value="AAM05346.1"/>
    <property type="molecule type" value="Genomic_DNA"/>
</dbReference>
<dbReference type="EnsemblBacteria" id="AAM05346">
    <property type="protein sequence ID" value="AAM05346"/>
    <property type="gene ID" value="MA_1942"/>
</dbReference>
<proteinExistence type="predicted"/>
<organism evidence="2 3">
    <name type="scientific">Methanosarcina acetivorans (strain ATCC 35395 / DSM 2834 / JCM 12185 / C2A)</name>
    <dbReference type="NCBI Taxonomy" id="188937"/>
    <lineage>
        <taxon>Archaea</taxon>
        <taxon>Methanobacteriati</taxon>
        <taxon>Methanobacteriota</taxon>
        <taxon>Stenosarchaea group</taxon>
        <taxon>Methanomicrobia</taxon>
        <taxon>Methanosarcinales</taxon>
        <taxon>Methanosarcinaceae</taxon>
        <taxon>Methanosarcina</taxon>
    </lineage>
</organism>
<sequence>MSIFDLLNLSLSFLAHKFIFSFIFSSISLDGFLYFEWLRSRNLFNTINLQEIICDQKGDLTLQYMTQLYAVYRSTGNHSRYCRNVLSNVFNEMEFNKPLYCFTLPGFLLVAGGLHMTLNFLQAPYHGESPGSGLVILLLLLLSFFGIFMAFTGVLLHSVAGLIRYKMSNS</sequence>
<gene>
    <name evidence="2" type="ordered locus">MA_1942</name>
</gene>
<dbReference type="AlphaFoldDB" id="Q8TPH0"/>
<dbReference type="Proteomes" id="UP000002487">
    <property type="component" value="Chromosome"/>
</dbReference>
<name>Q8TPH0_METAC</name>
<keyword evidence="1" id="KW-1133">Transmembrane helix</keyword>
<feature type="transmembrane region" description="Helical" evidence="1">
    <location>
        <begin position="14"/>
        <end position="35"/>
    </location>
</feature>
<keyword evidence="1" id="KW-0472">Membrane</keyword>
<feature type="transmembrane region" description="Helical" evidence="1">
    <location>
        <begin position="133"/>
        <end position="163"/>
    </location>
</feature>
<feature type="transmembrane region" description="Helical" evidence="1">
    <location>
        <begin position="99"/>
        <end position="121"/>
    </location>
</feature>